<dbReference type="AlphaFoldDB" id="A0A0F7SEY2"/>
<dbReference type="InterPro" id="IPR027417">
    <property type="entry name" value="P-loop_NTPase"/>
</dbReference>
<dbReference type="Gene3D" id="3.40.50.300">
    <property type="entry name" value="P-loop containing nucleotide triphosphate hydrolases"/>
    <property type="match status" value="2"/>
</dbReference>
<evidence type="ECO:0000256" key="10">
    <source>
        <dbReference type="ARBA" id="ARBA00048988"/>
    </source>
</evidence>
<organism evidence="15">
    <name type="scientific">Phaffia rhodozyma</name>
    <name type="common">Yeast</name>
    <name type="synonym">Xanthophyllomyces dendrorhous</name>
    <dbReference type="NCBI Taxonomy" id="264483"/>
    <lineage>
        <taxon>Eukaryota</taxon>
        <taxon>Fungi</taxon>
        <taxon>Dikarya</taxon>
        <taxon>Basidiomycota</taxon>
        <taxon>Agaricomycotina</taxon>
        <taxon>Tremellomycetes</taxon>
        <taxon>Cystofilobasidiales</taxon>
        <taxon>Mrakiaceae</taxon>
        <taxon>Phaffia</taxon>
    </lineage>
</organism>
<dbReference type="EMBL" id="LN483144">
    <property type="protein sequence ID" value="CDZ96565.1"/>
    <property type="molecule type" value="Genomic_DNA"/>
</dbReference>
<feature type="region of interest" description="Disordered" evidence="12">
    <location>
        <begin position="782"/>
        <end position="975"/>
    </location>
</feature>
<feature type="region of interest" description="Disordered" evidence="12">
    <location>
        <begin position="988"/>
        <end position="1045"/>
    </location>
</feature>
<dbReference type="Pfam" id="PF00580">
    <property type="entry name" value="UvrD-helicase"/>
    <property type="match status" value="1"/>
</dbReference>
<comment type="catalytic activity">
    <reaction evidence="8">
        <text>Couples ATP hydrolysis with the unwinding of duplex DNA by translocating in the 3'-5' direction.</text>
        <dbReference type="EC" id="5.6.2.4"/>
    </reaction>
</comment>
<dbReference type="InterPro" id="IPR013986">
    <property type="entry name" value="DExx_box_DNA_helicase_dom_sf"/>
</dbReference>
<name>A0A0F7SEY2_PHARH</name>
<feature type="compositionally biased region" description="Low complexity" evidence="12">
    <location>
        <begin position="874"/>
        <end position="885"/>
    </location>
</feature>
<feature type="compositionally biased region" description="Polar residues" evidence="12">
    <location>
        <begin position="837"/>
        <end position="862"/>
    </location>
</feature>
<keyword evidence="4 11" id="KW-0347">Helicase</keyword>
<keyword evidence="7" id="KW-0413">Isomerase</keyword>
<dbReference type="Gene3D" id="1.10.10.160">
    <property type="match status" value="1"/>
</dbReference>
<dbReference type="PROSITE" id="PS51217">
    <property type="entry name" value="UVRD_HELICASE_CTER"/>
    <property type="match status" value="1"/>
</dbReference>
<dbReference type="GO" id="GO:0000725">
    <property type="term" value="P:recombinational repair"/>
    <property type="evidence" value="ECO:0007669"/>
    <property type="project" value="TreeGrafter"/>
</dbReference>
<feature type="domain" description="UvrD-like helicase ATP-binding" evidence="13">
    <location>
        <begin position="10"/>
        <end position="307"/>
    </location>
</feature>
<dbReference type="GO" id="GO:0016787">
    <property type="term" value="F:hydrolase activity"/>
    <property type="evidence" value="ECO:0007669"/>
    <property type="project" value="UniProtKB-UniRule"/>
</dbReference>
<feature type="compositionally biased region" description="Low complexity" evidence="12">
    <location>
        <begin position="1061"/>
        <end position="1074"/>
    </location>
</feature>
<evidence type="ECO:0000256" key="6">
    <source>
        <dbReference type="ARBA" id="ARBA00023125"/>
    </source>
</evidence>
<dbReference type="InterPro" id="IPR014016">
    <property type="entry name" value="UvrD-like_ATP-bd"/>
</dbReference>
<evidence type="ECO:0000256" key="8">
    <source>
        <dbReference type="ARBA" id="ARBA00034617"/>
    </source>
</evidence>
<keyword evidence="3 11" id="KW-0378">Hydrolase</keyword>
<feature type="compositionally biased region" description="Low complexity" evidence="12">
    <location>
        <begin position="992"/>
        <end position="1008"/>
    </location>
</feature>
<evidence type="ECO:0000256" key="5">
    <source>
        <dbReference type="ARBA" id="ARBA00022840"/>
    </source>
</evidence>
<evidence type="ECO:0000256" key="7">
    <source>
        <dbReference type="ARBA" id="ARBA00023235"/>
    </source>
</evidence>
<dbReference type="PROSITE" id="PS51198">
    <property type="entry name" value="UVRD_HELICASE_ATP_BIND"/>
    <property type="match status" value="1"/>
</dbReference>
<dbReference type="Pfam" id="PF13361">
    <property type="entry name" value="UvrD_C"/>
    <property type="match status" value="1"/>
</dbReference>
<evidence type="ECO:0000256" key="12">
    <source>
        <dbReference type="SAM" id="MobiDB-lite"/>
    </source>
</evidence>
<feature type="compositionally biased region" description="Low complexity" evidence="12">
    <location>
        <begin position="892"/>
        <end position="902"/>
    </location>
</feature>
<dbReference type="InterPro" id="IPR014017">
    <property type="entry name" value="DNA_helicase_UvrD-like_C"/>
</dbReference>
<dbReference type="EC" id="5.6.2.4" evidence="9"/>
<evidence type="ECO:0000313" key="15">
    <source>
        <dbReference type="EMBL" id="CDZ96565.1"/>
    </source>
</evidence>
<dbReference type="PANTHER" id="PTHR11070:SF2">
    <property type="entry name" value="ATP-DEPENDENT DNA HELICASE SRS2"/>
    <property type="match status" value="1"/>
</dbReference>
<feature type="region of interest" description="Disordered" evidence="12">
    <location>
        <begin position="1061"/>
        <end position="1109"/>
    </location>
</feature>
<accession>A0A0F7SEY2</accession>
<feature type="compositionally biased region" description="Low complexity" evidence="12">
    <location>
        <begin position="1080"/>
        <end position="1101"/>
    </location>
</feature>
<keyword evidence="6" id="KW-0238">DNA-binding</keyword>
<dbReference type="GO" id="GO:0005524">
    <property type="term" value="F:ATP binding"/>
    <property type="evidence" value="ECO:0007669"/>
    <property type="project" value="UniProtKB-UniRule"/>
</dbReference>
<comment type="similarity">
    <text evidence="1">Belongs to the helicase family. UvrD subfamily.</text>
</comment>
<feature type="compositionally biased region" description="Low complexity" evidence="12">
    <location>
        <begin position="782"/>
        <end position="793"/>
    </location>
</feature>
<feature type="compositionally biased region" description="Low complexity" evidence="12">
    <location>
        <begin position="808"/>
        <end position="833"/>
    </location>
</feature>
<evidence type="ECO:0000256" key="11">
    <source>
        <dbReference type="PROSITE-ProRule" id="PRU00560"/>
    </source>
</evidence>
<evidence type="ECO:0000259" key="13">
    <source>
        <dbReference type="PROSITE" id="PS51198"/>
    </source>
</evidence>
<protein>
    <recommendedName>
        <fullName evidence="9">DNA 3'-5' helicase</fullName>
        <ecNumber evidence="9">5.6.2.4</ecNumber>
    </recommendedName>
</protein>
<dbReference type="CDD" id="cd17932">
    <property type="entry name" value="DEXQc_UvrD"/>
    <property type="match status" value="1"/>
</dbReference>
<feature type="domain" description="UvrD-like helicase C-terminal" evidence="14">
    <location>
        <begin position="308"/>
        <end position="602"/>
    </location>
</feature>
<dbReference type="Gene3D" id="1.10.486.10">
    <property type="entry name" value="PCRA, domain 4"/>
    <property type="match status" value="1"/>
</dbReference>
<feature type="compositionally biased region" description="Pro residues" evidence="12">
    <location>
        <begin position="926"/>
        <end position="935"/>
    </location>
</feature>
<dbReference type="InterPro" id="IPR000212">
    <property type="entry name" value="DNA_helicase_UvrD/REP"/>
</dbReference>
<reference evidence="15" key="1">
    <citation type="submission" date="2014-08" db="EMBL/GenBank/DDBJ databases">
        <authorList>
            <person name="Sharma Rahul"/>
            <person name="Thines Marco"/>
        </authorList>
    </citation>
    <scope>NUCLEOTIDE SEQUENCE</scope>
</reference>
<dbReference type="GO" id="GO:0005634">
    <property type="term" value="C:nucleus"/>
    <property type="evidence" value="ECO:0007669"/>
    <property type="project" value="TreeGrafter"/>
</dbReference>
<comment type="catalytic activity">
    <reaction evidence="10">
        <text>ATP + H2O = ADP + phosphate + H(+)</text>
        <dbReference type="Rhea" id="RHEA:13065"/>
        <dbReference type="ChEBI" id="CHEBI:15377"/>
        <dbReference type="ChEBI" id="CHEBI:15378"/>
        <dbReference type="ChEBI" id="CHEBI:30616"/>
        <dbReference type="ChEBI" id="CHEBI:43474"/>
        <dbReference type="ChEBI" id="CHEBI:456216"/>
        <dbReference type="EC" id="5.6.2.4"/>
    </reaction>
</comment>
<proteinExistence type="inferred from homology"/>
<feature type="binding site" evidence="11">
    <location>
        <begin position="31"/>
        <end position="38"/>
    </location>
    <ligand>
        <name>ATP</name>
        <dbReference type="ChEBI" id="CHEBI:30616"/>
    </ligand>
</feature>
<dbReference type="GO" id="GO:0043138">
    <property type="term" value="F:3'-5' DNA helicase activity"/>
    <property type="evidence" value="ECO:0007669"/>
    <property type="project" value="UniProtKB-EC"/>
</dbReference>
<dbReference type="PANTHER" id="PTHR11070">
    <property type="entry name" value="UVRD / RECB / PCRA DNA HELICASE FAMILY MEMBER"/>
    <property type="match status" value="1"/>
</dbReference>
<evidence type="ECO:0000256" key="1">
    <source>
        <dbReference type="ARBA" id="ARBA00009922"/>
    </source>
</evidence>
<keyword evidence="5 11" id="KW-0067">ATP-binding</keyword>
<evidence type="ECO:0000256" key="4">
    <source>
        <dbReference type="ARBA" id="ARBA00022806"/>
    </source>
</evidence>
<dbReference type="SUPFAM" id="SSF52540">
    <property type="entry name" value="P-loop containing nucleoside triphosphate hydrolases"/>
    <property type="match status" value="1"/>
</dbReference>
<keyword evidence="2 11" id="KW-0547">Nucleotide-binding</keyword>
<evidence type="ECO:0000256" key="3">
    <source>
        <dbReference type="ARBA" id="ARBA00022801"/>
    </source>
</evidence>
<dbReference type="GO" id="GO:0003677">
    <property type="term" value="F:DNA binding"/>
    <property type="evidence" value="ECO:0007669"/>
    <property type="project" value="UniProtKB-KW"/>
</dbReference>
<evidence type="ECO:0000259" key="14">
    <source>
        <dbReference type="PROSITE" id="PS51217"/>
    </source>
</evidence>
<evidence type="ECO:0000256" key="9">
    <source>
        <dbReference type="ARBA" id="ARBA00034808"/>
    </source>
</evidence>
<evidence type="ECO:0000256" key="2">
    <source>
        <dbReference type="ARBA" id="ARBA00022741"/>
    </source>
</evidence>
<sequence>MSRRATYLDVLSDRQKEAVTSDPSVPLQILAGPGSGKTRVLTTRIAHIIEHHYVPPQDICAVTFTNKAAKEMKDRLGNLLGDELASKLIMGTFHSVCVRYLRRFSELIGLPKNFIILDPDDCAKVIKRRWPQYAEKFRELAQESAGEGGGEGMKEEDFKEKWCLNEISRSKAKGLEPRAVRKIAIEEKDPKKALFADIYEEYENELKDNHSLDFDDLLSRGMELFKTNPHVLFNIKHIFIDEFQDTNHVQYTLAELFAGVNKNITIVGDPDQSIYGWRSAEIENLNKMMRNFSGCKQIFLEENYRSTGSILAAASAVISQDVNRINKGLFTNRAKGEAVVLKRFSNDDHESNFIAKEIKRLKVAYALRWDDFAVLLRYNAQSRGFEKAMQTEGIPNRILNGHKFFQRAEIMLVIGYLQLVENEAFGSAFRRVVNAPKRGLGEKSIDRIVASANNIGASPIKYLRQSRGDLNTKQAQEMKKMIEGLDTVRASAKSGSSVMDLIDLIVHVFELKAHFMKEDDWESRMENIDELKTFASKLTLKNESTYEIPTQGDSDDEIEEVVMDTPLRMFLEEAMLSTDADETADKDESPKVLLSTVHQAKGLEWPVVFIPTLEMDIYPFFRSKTPEQIDEERHAAVVSMTRAQALLYSTHVESRFAHGKSRASEISPFLPPKHKWRELFLVTYPIITSNARITMAKILDRPEIDEKVVLEAMASANIPHETTDEYYLPYSAPTTYSQSGGSYFSRSNKGKDEYALPPMMDSFDGGFSKASTLVGSASTFSSSTVSASTSSTADRQPRRQLPGANSVPSSTTSSLSTTLPLISSSSSSSSPSIGSFRATSSRKINNLSSRTGSTPVFNSTFKPPSFINPPPSASPANPTASISSTKTASVPSHSRSSAAATAGGRGRGRQNQITAVARRRAALTGPPRPDPPKWAPPRQSESDRYKLPPMKSTSSKSADPSILLPDGPGTGLDRFVDVGSEGLSIMKTLGLSSSTPPTTAASSASQPSIRTNQSRPQNLEEHGQTRSRPNRIKPSLTPTYLIPQPTNPETAASIIVSGSGPSSLGLSTSTNGVGIKRSLGRSTSAGSSGSRGLSRSSSRGSGTKRSRGL</sequence>